<name>D7T4Y2_VITVI</name>
<evidence type="ECO:0000256" key="1">
    <source>
        <dbReference type="SAM" id="MobiDB-lite"/>
    </source>
</evidence>
<dbReference type="PaxDb" id="29760-VIT_11s0118g00460.t01"/>
<sequence length="29" mass="3404">MRNRDGKRRGKWGCPHHNLPQSTRMAIEA</sequence>
<dbReference type="EMBL" id="FN595515">
    <property type="protein sequence ID" value="CBI25564.3"/>
    <property type="molecule type" value="Genomic_DNA"/>
</dbReference>
<feature type="region of interest" description="Disordered" evidence="1">
    <location>
        <begin position="1"/>
        <end position="29"/>
    </location>
</feature>
<proteinExistence type="predicted"/>
<feature type="compositionally biased region" description="Polar residues" evidence="1">
    <location>
        <begin position="19"/>
        <end position="29"/>
    </location>
</feature>
<dbReference type="AlphaFoldDB" id="D7T4Y2"/>
<dbReference type="HOGENOM" id="CLU_3411289_0_0_1"/>
<accession>D7T4Y2</accession>
<evidence type="ECO:0000313" key="3">
    <source>
        <dbReference type="Proteomes" id="UP000009183"/>
    </source>
</evidence>
<dbReference type="InParanoid" id="D7T4Y2"/>
<reference evidence="3" key="1">
    <citation type="journal article" date="2007" name="Nature">
        <title>The grapevine genome sequence suggests ancestral hexaploidization in major angiosperm phyla.</title>
        <authorList>
            <consortium name="The French-Italian Public Consortium for Grapevine Genome Characterization."/>
            <person name="Jaillon O."/>
            <person name="Aury J.-M."/>
            <person name="Noel B."/>
            <person name="Policriti A."/>
            <person name="Clepet C."/>
            <person name="Casagrande A."/>
            <person name="Choisne N."/>
            <person name="Aubourg S."/>
            <person name="Vitulo N."/>
            <person name="Jubin C."/>
            <person name="Vezzi A."/>
            <person name="Legeai F."/>
            <person name="Hugueney P."/>
            <person name="Dasilva C."/>
            <person name="Horner D."/>
            <person name="Mica E."/>
            <person name="Jublot D."/>
            <person name="Poulain J."/>
            <person name="Bruyere C."/>
            <person name="Billault A."/>
            <person name="Segurens B."/>
            <person name="Gouyvenoux M."/>
            <person name="Ugarte E."/>
            <person name="Cattonaro F."/>
            <person name="Anthouard V."/>
            <person name="Vico V."/>
            <person name="Del Fabbro C."/>
            <person name="Alaux M."/>
            <person name="Di Gaspero G."/>
            <person name="Dumas V."/>
            <person name="Felice N."/>
            <person name="Paillard S."/>
            <person name="Juman I."/>
            <person name="Moroldo M."/>
            <person name="Scalabrin S."/>
            <person name="Canaguier A."/>
            <person name="Le Clainche I."/>
            <person name="Malacrida G."/>
            <person name="Durand E."/>
            <person name="Pesole G."/>
            <person name="Laucou V."/>
            <person name="Chatelet P."/>
            <person name="Merdinoglu D."/>
            <person name="Delledonne M."/>
            <person name="Pezzotti M."/>
            <person name="Lecharny A."/>
            <person name="Scarpelli C."/>
            <person name="Artiguenave F."/>
            <person name="Pe M.E."/>
            <person name="Valle G."/>
            <person name="Morgante M."/>
            <person name="Caboche M."/>
            <person name="Adam-Blondon A.-F."/>
            <person name="Weissenbach J."/>
            <person name="Quetier F."/>
            <person name="Wincker P."/>
        </authorList>
    </citation>
    <scope>NUCLEOTIDE SEQUENCE [LARGE SCALE GENOMIC DNA]</scope>
    <source>
        <strain evidence="3">cv. Pinot noir / PN40024</strain>
    </source>
</reference>
<organism evidence="2 3">
    <name type="scientific">Vitis vinifera</name>
    <name type="common">Grape</name>
    <dbReference type="NCBI Taxonomy" id="29760"/>
    <lineage>
        <taxon>Eukaryota</taxon>
        <taxon>Viridiplantae</taxon>
        <taxon>Streptophyta</taxon>
        <taxon>Embryophyta</taxon>
        <taxon>Tracheophyta</taxon>
        <taxon>Spermatophyta</taxon>
        <taxon>Magnoliopsida</taxon>
        <taxon>eudicotyledons</taxon>
        <taxon>Gunneridae</taxon>
        <taxon>Pentapetalae</taxon>
        <taxon>rosids</taxon>
        <taxon>Vitales</taxon>
        <taxon>Vitaceae</taxon>
        <taxon>Viteae</taxon>
        <taxon>Vitis</taxon>
    </lineage>
</organism>
<gene>
    <name evidence="2" type="ordered locus">VIT_11s0118g00460</name>
</gene>
<feature type="compositionally biased region" description="Basic residues" evidence="1">
    <location>
        <begin position="1"/>
        <end position="11"/>
    </location>
</feature>
<dbReference type="Proteomes" id="UP000009183">
    <property type="component" value="Chromosome 11"/>
</dbReference>
<protein>
    <submittedName>
        <fullName evidence="2">Uncharacterized protein</fullName>
    </submittedName>
</protein>
<keyword evidence="3" id="KW-1185">Reference proteome</keyword>
<evidence type="ECO:0000313" key="2">
    <source>
        <dbReference type="EMBL" id="CBI25564.3"/>
    </source>
</evidence>